<dbReference type="VEuPathDB" id="ToxoDB:cyc_02949"/>
<feature type="compositionally biased region" description="Polar residues" evidence="5">
    <location>
        <begin position="31"/>
        <end position="56"/>
    </location>
</feature>
<dbReference type="InterPro" id="IPR001406">
    <property type="entry name" value="PsdUridine_synth_TruA"/>
</dbReference>
<feature type="domain" description="Pseudouridine synthase I TruA alpha/beta" evidence="6">
    <location>
        <begin position="235"/>
        <end position="314"/>
    </location>
</feature>
<dbReference type="HAMAP" id="MF_00171">
    <property type="entry name" value="TruA"/>
    <property type="match status" value="1"/>
</dbReference>
<dbReference type="InterPro" id="IPR020095">
    <property type="entry name" value="PsdUridine_synth_TruA_C"/>
</dbReference>
<dbReference type="GO" id="GO:0003723">
    <property type="term" value="F:RNA binding"/>
    <property type="evidence" value="ECO:0007669"/>
    <property type="project" value="InterPro"/>
</dbReference>
<dbReference type="PANTHER" id="PTHR11142">
    <property type="entry name" value="PSEUDOURIDYLATE SYNTHASE"/>
    <property type="match status" value="1"/>
</dbReference>
<evidence type="ECO:0000313" key="8">
    <source>
        <dbReference type="Proteomes" id="UP000095192"/>
    </source>
</evidence>
<dbReference type="NCBIfam" id="TIGR00071">
    <property type="entry name" value="hisT_truA"/>
    <property type="match status" value="1"/>
</dbReference>
<dbReference type="Gene3D" id="3.30.70.660">
    <property type="entry name" value="Pseudouridine synthase I, catalytic domain, C-terminal subdomain"/>
    <property type="match status" value="1"/>
</dbReference>
<dbReference type="PANTHER" id="PTHR11142:SF5">
    <property type="entry name" value="TRNA PSEUDOURIDINE(38_39) SYNTHASE"/>
    <property type="match status" value="1"/>
</dbReference>
<organism evidence="7 8">
    <name type="scientific">Cyclospora cayetanensis</name>
    <dbReference type="NCBI Taxonomy" id="88456"/>
    <lineage>
        <taxon>Eukaryota</taxon>
        <taxon>Sar</taxon>
        <taxon>Alveolata</taxon>
        <taxon>Apicomplexa</taxon>
        <taxon>Conoidasida</taxon>
        <taxon>Coccidia</taxon>
        <taxon>Eucoccidiorida</taxon>
        <taxon>Eimeriorina</taxon>
        <taxon>Eimeriidae</taxon>
        <taxon>Cyclospora</taxon>
    </lineage>
</organism>
<evidence type="ECO:0000256" key="4">
    <source>
        <dbReference type="RuleBase" id="RU003792"/>
    </source>
</evidence>
<dbReference type="AlphaFoldDB" id="A0A1D3D202"/>
<feature type="region of interest" description="Disordered" evidence="5">
    <location>
        <begin position="31"/>
        <end position="86"/>
    </location>
</feature>
<comment type="similarity">
    <text evidence="1 4">Belongs to the tRNA pseudouridine synthase TruA family.</text>
</comment>
<sequence length="463" mass="50863">MARSEHTDCGVSNPSAEAEACVQPCCSRRSSLAPNTHQHLCSTRGQGGSPQASRNAGASRPSGVHVSPPTAGGSHEDALKPKKKQRAFDWSRARLQRVLLKIAYNGENYAGLAAQADDSDVVTVESVIFKAMERACLIPSRNFSRCGRTDKGVHAAGNYISLNMRILDKAPQQQEKGGCCGAYVSLLNRLLPPDIRILAATPVPPTFDARFDCMFRLYKYYFETAGLDIQLMQTAARQFIGLHNFLRFCKIDKKQDRNLWRRILRFEIETQGEGFAVATIVGVRFMMAALLEVGRGTRPISFISSLLREGKDADAAREHSGGGRAIAGSESTRTDDRDHGKKSCGGERALHPAPACSLVLYDCCFEGLYFQRNGVINRLNSGSKSASLQVLRETKQPTTDQQSHGLDAQNSKTAAPKWIGNDKGKRPSCLQLTQTPGCTEESRSFQVVLRNIRRNTLVLRVDC</sequence>
<dbReference type="InterPro" id="IPR020094">
    <property type="entry name" value="TruA/RsuA/RluB/E/F_N"/>
</dbReference>
<keyword evidence="8" id="KW-1185">Reference proteome</keyword>
<dbReference type="SUPFAM" id="SSF55120">
    <property type="entry name" value="Pseudouridine synthase"/>
    <property type="match status" value="1"/>
</dbReference>
<protein>
    <recommendedName>
        <fullName evidence="4">tRNA pseudouridine synthase</fullName>
        <ecNumber evidence="4">5.4.99.12</ecNumber>
    </recommendedName>
</protein>
<dbReference type="Gene3D" id="3.30.70.580">
    <property type="entry name" value="Pseudouridine synthase I, catalytic domain, N-terminal subdomain"/>
    <property type="match status" value="1"/>
</dbReference>
<evidence type="ECO:0000256" key="5">
    <source>
        <dbReference type="SAM" id="MobiDB-lite"/>
    </source>
</evidence>
<feature type="region of interest" description="Disordered" evidence="5">
    <location>
        <begin position="388"/>
        <end position="420"/>
    </location>
</feature>
<dbReference type="GO" id="GO:0005737">
    <property type="term" value="C:cytoplasm"/>
    <property type="evidence" value="ECO:0007669"/>
    <property type="project" value="TreeGrafter"/>
</dbReference>
<evidence type="ECO:0000313" key="7">
    <source>
        <dbReference type="EMBL" id="OEH77474.1"/>
    </source>
</evidence>
<evidence type="ECO:0000256" key="1">
    <source>
        <dbReference type="ARBA" id="ARBA00009375"/>
    </source>
</evidence>
<dbReference type="InParanoid" id="A0A1D3D202"/>
<proteinExistence type="inferred from homology"/>
<dbReference type="Pfam" id="PF01416">
    <property type="entry name" value="PseudoU_synth_1"/>
    <property type="match status" value="1"/>
</dbReference>
<comment type="caution">
    <text evidence="7">The sequence shown here is derived from an EMBL/GenBank/DDBJ whole genome shotgun (WGS) entry which is preliminary data.</text>
</comment>
<gene>
    <name evidence="7" type="ORF">cyc_02949</name>
</gene>
<dbReference type="InterPro" id="IPR020103">
    <property type="entry name" value="PsdUridine_synth_cat_dom_sf"/>
</dbReference>
<dbReference type="GO" id="GO:0031119">
    <property type="term" value="P:tRNA pseudouridine synthesis"/>
    <property type="evidence" value="ECO:0007669"/>
    <property type="project" value="TreeGrafter"/>
</dbReference>
<keyword evidence="2 4" id="KW-0819">tRNA processing</keyword>
<dbReference type="GO" id="GO:0005634">
    <property type="term" value="C:nucleus"/>
    <property type="evidence" value="ECO:0007669"/>
    <property type="project" value="TreeGrafter"/>
</dbReference>
<name>A0A1D3D202_9EIME</name>
<evidence type="ECO:0000256" key="2">
    <source>
        <dbReference type="ARBA" id="ARBA00022694"/>
    </source>
</evidence>
<dbReference type="GO" id="GO:0160147">
    <property type="term" value="F:tRNA pseudouridine(38-40) synthase activity"/>
    <property type="evidence" value="ECO:0007669"/>
    <property type="project" value="UniProtKB-EC"/>
</dbReference>
<feature type="compositionally biased region" description="Polar residues" evidence="5">
    <location>
        <begin position="396"/>
        <end position="413"/>
    </location>
</feature>
<dbReference type="Proteomes" id="UP000095192">
    <property type="component" value="Unassembled WGS sequence"/>
</dbReference>
<evidence type="ECO:0000256" key="3">
    <source>
        <dbReference type="ARBA" id="ARBA00023235"/>
    </source>
</evidence>
<feature type="region of interest" description="Disordered" evidence="5">
    <location>
        <begin position="314"/>
        <end position="346"/>
    </location>
</feature>
<evidence type="ECO:0000259" key="6">
    <source>
        <dbReference type="Pfam" id="PF01416"/>
    </source>
</evidence>
<feature type="compositionally biased region" description="Basic and acidic residues" evidence="5">
    <location>
        <begin position="74"/>
        <end position="86"/>
    </location>
</feature>
<reference evidence="7 8" key="1">
    <citation type="journal article" date="2016" name="BMC Genomics">
        <title>Comparative genomics reveals Cyclospora cayetanensis possesses coccidia-like metabolism and invasion components but unique surface antigens.</title>
        <authorList>
            <person name="Liu S."/>
            <person name="Wang L."/>
            <person name="Zheng H."/>
            <person name="Xu Z."/>
            <person name="Roellig D.M."/>
            <person name="Li N."/>
            <person name="Frace M.A."/>
            <person name="Tang K."/>
            <person name="Arrowood M.J."/>
            <person name="Moss D.M."/>
            <person name="Zhang L."/>
            <person name="Feng Y."/>
            <person name="Xiao L."/>
        </authorList>
    </citation>
    <scope>NUCLEOTIDE SEQUENCE [LARGE SCALE GENOMIC DNA]</scope>
    <source>
        <strain evidence="7 8">CHN_HEN01</strain>
    </source>
</reference>
<dbReference type="EMBL" id="JROU02001082">
    <property type="protein sequence ID" value="OEH77474.1"/>
    <property type="molecule type" value="Genomic_DNA"/>
</dbReference>
<dbReference type="GO" id="GO:1990481">
    <property type="term" value="P:mRNA pseudouridine synthesis"/>
    <property type="evidence" value="ECO:0007669"/>
    <property type="project" value="TreeGrafter"/>
</dbReference>
<keyword evidence="3 4" id="KW-0413">Isomerase</keyword>
<comment type="catalytic activity">
    <reaction evidence="4">
        <text>uridine(38/39/40) in tRNA = pseudouridine(38/39/40) in tRNA</text>
        <dbReference type="Rhea" id="RHEA:22376"/>
        <dbReference type="Rhea" id="RHEA-COMP:10085"/>
        <dbReference type="Rhea" id="RHEA-COMP:10087"/>
        <dbReference type="ChEBI" id="CHEBI:65314"/>
        <dbReference type="ChEBI" id="CHEBI:65315"/>
        <dbReference type="EC" id="5.4.99.12"/>
    </reaction>
</comment>
<accession>A0A1D3D202</accession>
<dbReference type="EC" id="5.4.99.12" evidence="4"/>
<feature type="compositionally biased region" description="Basic and acidic residues" evidence="5">
    <location>
        <begin position="332"/>
        <end position="346"/>
    </location>
</feature>
<dbReference type="InterPro" id="IPR020097">
    <property type="entry name" value="PsdUridine_synth_TruA_a/b_dom"/>
</dbReference>